<evidence type="ECO:0008006" key="3">
    <source>
        <dbReference type="Google" id="ProtNLM"/>
    </source>
</evidence>
<dbReference type="eggNOG" id="ENOG5032YG3">
    <property type="taxonomic scope" value="Bacteria"/>
</dbReference>
<sequence>MRIFRKKNKPFLTIKKKSVKPDNFLIKTLPKIDYAEALVGKYNPNKNYPIEIIADLFFNASPLWARHLLNIRNSLVGWLGLKTRAIPISKKVDVTLIVGERIGLFRLFEINLTELIFGEDDKHLDVRMILKKSDNELAIITLLKFHNIWGRFYFKTIRIFHQKIIKSQLKQVIKKLNSL</sequence>
<dbReference type="InterPro" id="IPR021295">
    <property type="entry name" value="DUF2867"/>
</dbReference>
<dbReference type="AlphaFoldDB" id="A0A078KW49"/>
<keyword evidence="2" id="KW-1185">Reference proteome</keyword>
<evidence type="ECO:0000313" key="2">
    <source>
        <dbReference type="Proteomes" id="UP000044071"/>
    </source>
</evidence>
<organism evidence="1 2">
    <name type="scientific">Legionella massiliensis</name>
    <dbReference type="NCBI Taxonomy" id="1034943"/>
    <lineage>
        <taxon>Bacteria</taxon>
        <taxon>Pseudomonadati</taxon>
        <taxon>Pseudomonadota</taxon>
        <taxon>Gammaproteobacteria</taxon>
        <taxon>Legionellales</taxon>
        <taxon>Legionellaceae</taxon>
        <taxon>Legionella</taxon>
    </lineage>
</organism>
<reference evidence="1 2" key="1">
    <citation type="submission" date="2014-06" db="EMBL/GenBank/DDBJ databases">
        <authorList>
            <person name="Urmite Genomes Urmite Genomes"/>
        </authorList>
    </citation>
    <scope>NUCLEOTIDE SEQUENCE [LARGE SCALE GENOMIC DNA]</scope>
</reference>
<dbReference type="Pfam" id="PF11066">
    <property type="entry name" value="DUF2867"/>
    <property type="match status" value="1"/>
</dbReference>
<gene>
    <name evidence="1" type="ORF">BN59_01514</name>
</gene>
<dbReference type="RefSeq" id="WP_043873816.1">
    <property type="nucleotide sequence ID" value="NZ_CCVW01000002.1"/>
</dbReference>
<evidence type="ECO:0000313" key="1">
    <source>
        <dbReference type="EMBL" id="CDZ77232.1"/>
    </source>
</evidence>
<protein>
    <recommendedName>
        <fullName evidence="3">DUF2867 domain-containing protein</fullName>
    </recommendedName>
</protein>
<accession>A0A078KW49</accession>
<dbReference type="STRING" id="1034943.BN59_01514"/>
<dbReference type="EMBL" id="CCSB01000002">
    <property type="protein sequence ID" value="CDZ77232.1"/>
    <property type="molecule type" value="Genomic_DNA"/>
</dbReference>
<dbReference type="Proteomes" id="UP000044071">
    <property type="component" value="Unassembled WGS sequence"/>
</dbReference>
<dbReference type="OrthoDB" id="7058586at2"/>
<name>A0A078KW49_9GAMM</name>
<proteinExistence type="predicted"/>